<dbReference type="AlphaFoldDB" id="A0A7Z0K9I6"/>
<dbReference type="GO" id="GO:0008673">
    <property type="term" value="F:2-dehydro-3-deoxygluconokinase activity"/>
    <property type="evidence" value="ECO:0007669"/>
    <property type="project" value="UniProtKB-EC"/>
</dbReference>
<proteinExistence type="inferred from homology"/>
<comment type="similarity">
    <text evidence="1">Belongs to the carbohydrate kinase PfkB family.</text>
</comment>
<evidence type="ECO:0000256" key="3">
    <source>
        <dbReference type="ARBA" id="ARBA00022777"/>
    </source>
</evidence>
<organism evidence="5 6">
    <name type="scientific">Nesterenkonia xinjiangensis</name>
    <dbReference type="NCBI Taxonomy" id="225327"/>
    <lineage>
        <taxon>Bacteria</taxon>
        <taxon>Bacillati</taxon>
        <taxon>Actinomycetota</taxon>
        <taxon>Actinomycetes</taxon>
        <taxon>Micrococcales</taxon>
        <taxon>Micrococcaceae</taxon>
        <taxon>Nesterenkonia</taxon>
    </lineage>
</organism>
<dbReference type="PANTHER" id="PTHR43320">
    <property type="entry name" value="SUGAR KINASE"/>
    <property type="match status" value="1"/>
</dbReference>
<dbReference type="EMBL" id="JACCFY010000001">
    <property type="protein sequence ID" value="NYJ78741.1"/>
    <property type="molecule type" value="Genomic_DNA"/>
</dbReference>
<accession>A0A7Z0K9I6</accession>
<comment type="caution">
    <text evidence="5">The sequence shown here is derived from an EMBL/GenBank/DDBJ whole genome shotgun (WGS) entry which is preliminary data.</text>
</comment>
<keyword evidence="2 5" id="KW-0808">Transferase</keyword>
<dbReference type="SUPFAM" id="SSF53613">
    <property type="entry name" value="Ribokinase-like"/>
    <property type="match status" value="1"/>
</dbReference>
<feature type="domain" description="Carbohydrate kinase PfkB" evidence="4">
    <location>
        <begin position="8"/>
        <end position="289"/>
    </location>
</feature>
<dbReference type="InterPro" id="IPR029056">
    <property type="entry name" value="Ribokinase-like"/>
</dbReference>
<protein>
    <submittedName>
        <fullName evidence="5">2-dehydro-3-deoxygluconokinase</fullName>
        <ecNumber evidence="5">2.7.1.45</ecNumber>
    </submittedName>
</protein>
<evidence type="ECO:0000313" key="5">
    <source>
        <dbReference type="EMBL" id="NYJ78741.1"/>
    </source>
</evidence>
<evidence type="ECO:0000256" key="2">
    <source>
        <dbReference type="ARBA" id="ARBA00022679"/>
    </source>
</evidence>
<dbReference type="EC" id="2.7.1.45" evidence="5"/>
<evidence type="ECO:0000256" key="1">
    <source>
        <dbReference type="ARBA" id="ARBA00010688"/>
    </source>
</evidence>
<dbReference type="InterPro" id="IPR011611">
    <property type="entry name" value="PfkB_dom"/>
</dbReference>
<dbReference type="PANTHER" id="PTHR43320:SF2">
    <property type="entry name" value="2-DEHYDRO-3-DEOXYGLUCONOKINASE_2-DEHYDRO-3-DEOXYGALACTONOKINASE"/>
    <property type="match status" value="1"/>
</dbReference>
<name>A0A7Z0K9I6_9MICC</name>
<dbReference type="RefSeq" id="WP_179542043.1">
    <property type="nucleotide sequence ID" value="NZ_BAAALL010000005.1"/>
</dbReference>
<evidence type="ECO:0000259" key="4">
    <source>
        <dbReference type="Pfam" id="PF00294"/>
    </source>
</evidence>
<keyword evidence="3 5" id="KW-0418">Kinase</keyword>
<sequence>MTTTSSPVLCVGETMALVTPSSTGRLRTAAAFTLDVGGAESNVAAHLAALGRRSVWFSRLGDDELGRRVSDTLTSRGVDLTPVIYDPEAPTGVYFKDPGHGVLYHRRGSAASRLSTADADALDLSPYGLVHLSGITPALSAAAAAFIDRLMARAREAHLPVSFDVNFRAALWPREEAAQALLALARRADVVFVGRDEAELLWGTSTAAAVRDFLDGTPTLVIKDGDVGATEFTGDQHVFEPAIPTEVVEVVGAGDAFAAGYLAALLDGGDSSARLTAGHRRAALTLQTTTDFMDEGASA</sequence>
<dbReference type="CDD" id="cd01166">
    <property type="entry name" value="KdgK"/>
    <property type="match status" value="1"/>
</dbReference>
<dbReference type="Pfam" id="PF00294">
    <property type="entry name" value="PfkB"/>
    <property type="match status" value="1"/>
</dbReference>
<dbReference type="Gene3D" id="3.40.1190.20">
    <property type="match status" value="1"/>
</dbReference>
<keyword evidence="6" id="KW-1185">Reference proteome</keyword>
<dbReference type="Proteomes" id="UP000535437">
    <property type="component" value="Unassembled WGS sequence"/>
</dbReference>
<dbReference type="InterPro" id="IPR052700">
    <property type="entry name" value="Carb_kinase_PfkB-like"/>
</dbReference>
<reference evidence="5 6" key="1">
    <citation type="submission" date="2020-07" db="EMBL/GenBank/DDBJ databases">
        <title>Sequencing the genomes of 1000 actinobacteria strains.</title>
        <authorList>
            <person name="Klenk H.-P."/>
        </authorList>
    </citation>
    <scope>NUCLEOTIDE SEQUENCE [LARGE SCALE GENOMIC DNA]</scope>
    <source>
        <strain evidence="5 6">DSM 15475</strain>
    </source>
</reference>
<evidence type="ECO:0000313" key="6">
    <source>
        <dbReference type="Proteomes" id="UP000535437"/>
    </source>
</evidence>
<gene>
    <name evidence="5" type="ORF">HNR09_002152</name>
</gene>